<accession>A0A2H5BLA4</accession>
<keyword evidence="2" id="KW-1185">Reference proteome</keyword>
<organism evidence="1 2">
    <name type="scientific">Streptomyces phage AbbeyMikolon</name>
    <dbReference type="NCBI Taxonomy" id="2059880"/>
    <lineage>
        <taxon>Viruses</taxon>
        <taxon>Duplodnaviria</taxon>
        <taxon>Heunggongvirae</taxon>
        <taxon>Uroviricota</taxon>
        <taxon>Caudoviricetes</taxon>
        <taxon>Abbeymikolonvirus</taxon>
        <taxon>Abbeymikolonvirus abbeymikolon</taxon>
    </lineage>
</organism>
<gene>
    <name evidence="1" type="ORF">SEA_ABBEYMIKOLON_47</name>
</gene>
<dbReference type="EMBL" id="MG593800">
    <property type="protein sequence ID" value="AUG87118.1"/>
    <property type="molecule type" value="Genomic_DNA"/>
</dbReference>
<name>A0A2H5BLA4_9CAUD</name>
<protein>
    <submittedName>
        <fullName evidence="1">Uncharacterized protein</fullName>
    </submittedName>
</protein>
<dbReference type="Proteomes" id="UP000241350">
    <property type="component" value="Segment"/>
</dbReference>
<evidence type="ECO:0000313" key="2">
    <source>
        <dbReference type="Proteomes" id="UP000241350"/>
    </source>
</evidence>
<reference evidence="1 2" key="1">
    <citation type="submission" date="2017-11" db="EMBL/GenBank/DDBJ databases">
        <authorList>
            <person name="Mikolon A."/>
            <person name="Lin K.X."/>
            <person name="Rigg S.J."/>
            <person name="Wilson J.M."/>
            <person name="Nayek S."/>
            <person name="Hughes L.E."/>
            <person name="Garlena R.A."/>
            <person name="Russell D.A."/>
            <person name="Pope W.H."/>
            <person name="Jacobs-Sera D."/>
            <person name="Hendrix R.W."/>
            <person name="Hatfull G.F."/>
        </authorList>
    </citation>
    <scope>NUCLEOTIDE SEQUENCE [LARGE SCALE GENOMIC DNA]</scope>
</reference>
<proteinExistence type="predicted"/>
<evidence type="ECO:0000313" key="1">
    <source>
        <dbReference type="EMBL" id="AUG87118.1"/>
    </source>
</evidence>
<sequence>MNAKDALASALVNLRGMSRAEAEGVADVALFVLAGELREGADEIVGVLERGWPHIDGDDAMKGVFAAADTLCLEVVAP</sequence>